<sequence length="417" mass="46176">MDHEELHHPDSPLMTMTNSFLGDGMLSFSIPGPRRDPTYYIPDGNSVLLVENTLFRVHRSTLTKDKSAFETMFQLSSETDSSRSDSSMTIAAEGESDDNPIRLQGDTADEFRALLWSLYALPHELMLATSDAANSMQLVNLARITNKYQFRSIETWALSALFSFYSRPGAFDALPTTHPTTTATATALQVPLPHVVVGIPGVGGPAPPPTSSSPSPYSPSLLQITELAALCERADLLEAAVARWKRQIGEGKDVALAISVGERFNLRQMLGLAYHAMLLKGKAYWDADAWLTREQRVRLLCGYYSLGKMWDALPGQPPPVTHSTRCTSQQRCTKSFGALWKTVLETSTQVIPTLQREDMLGKVMLAESMMKALVEKEIPSQGFLDGMINCKENAMFATTMRVREIKDSLADHFSDEF</sequence>
<evidence type="ECO:0000256" key="1">
    <source>
        <dbReference type="SAM" id="MobiDB-lite"/>
    </source>
</evidence>
<comment type="caution">
    <text evidence="3">The sequence shown here is derived from an EMBL/GenBank/DDBJ whole genome shotgun (WGS) entry which is preliminary data.</text>
</comment>
<dbReference type="Gene3D" id="3.30.710.10">
    <property type="entry name" value="Potassium Channel Kv1.1, Chain A"/>
    <property type="match status" value="1"/>
</dbReference>
<evidence type="ECO:0000313" key="4">
    <source>
        <dbReference type="Proteomes" id="UP000186601"/>
    </source>
</evidence>
<dbReference type="Proteomes" id="UP000186601">
    <property type="component" value="Unassembled WGS sequence"/>
</dbReference>
<accession>A0A2R6NDV7</accession>
<dbReference type="EMBL" id="MLYV02001349">
    <property type="protein sequence ID" value="PSR70557.1"/>
    <property type="molecule type" value="Genomic_DNA"/>
</dbReference>
<reference evidence="3 4" key="1">
    <citation type="submission" date="2018-02" db="EMBL/GenBank/DDBJ databases">
        <title>Genome sequence of the basidiomycete white-rot fungus Phlebia centrifuga.</title>
        <authorList>
            <person name="Granchi Z."/>
            <person name="Peng M."/>
            <person name="de Vries R.P."/>
            <person name="Hilden K."/>
            <person name="Makela M.R."/>
            <person name="Grigoriev I."/>
            <person name="Riley R."/>
        </authorList>
    </citation>
    <scope>NUCLEOTIDE SEQUENCE [LARGE SCALE GENOMIC DNA]</scope>
    <source>
        <strain evidence="3 4">FBCC195</strain>
    </source>
</reference>
<feature type="domain" description="BTB" evidence="2">
    <location>
        <begin position="44"/>
        <end position="119"/>
    </location>
</feature>
<organism evidence="3 4">
    <name type="scientific">Hermanssonia centrifuga</name>
    <dbReference type="NCBI Taxonomy" id="98765"/>
    <lineage>
        <taxon>Eukaryota</taxon>
        <taxon>Fungi</taxon>
        <taxon>Dikarya</taxon>
        <taxon>Basidiomycota</taxon>
        <taxon>Agaricomycotina</taxon>
        <taxon>Agaricomycetes</taxon>
        <taxon>Polyporales</taxon>
        <taxon>Meruliaceae</taxon>
        <taxon>Hermanssonia</taxon>
    </lineage>
</organism>
<evidence type="ECO:0000259" key="2">
    <source>
        <dbReference type="PROSITE" id="PS50097"/>
    </source>
</evidence>
<feature type="region of interest" description="Disordered" evidence="1">
    <location>
        <begin position="79"/>
        <end position="101"/>
    </location>
</feature>
<dbReference type="AlphaFoldDB" id="A0A2R6NDV7"/>
<protein>
    <recommendedName>
        <fullName evidence="2">BTB domain-containing protein</fullName>
    </recommendedName>
</protein>
<proteinExistence type="predicted"/>
<name>A0A2R6NDV7_9APHY</name>
<dbReference type="OrthoDB" id="3238373at2759"/>
<keyword evidence="4" id="KW-1185">Reference proteome</keyword>
<dbReference type="PROSITE" id="PS50097">
    <property type="entry name" value="BTB"/>
    <property type="match status" value="1"/>
</dbReference>
<gene>
    <name evidence="3" type="ORF">PHLCEN_2v13596</name>
</gene>
<dbReference type="InterPro" id="IPR000210">
    <property type="entry name" value="BTB/POZ_dom"/>
</dbReference>
<dbReference type="InterPro" id="IPR011333">
    <property type="entry name" value="SKP1/BTB/POZ_sf"/>
</dbReference>
<evidence type="ECO:0000313" key="3">
    <source>
        <dbReference type="EMBL" id="PSR70557.1"/>
    </source>
</evidence>